<dbReference type="PANTHER" id="PTHR10353:SF139">
    <property type="entry name" value="6-PHOSPHO-BETA-GLUCOSIDASE GMUD"/>
    <property type="match status" value="1"/>
</dbReference>
<dbReference type="OrthoDB" id="9765195at2"/>
<sequence length="183" mass="21832">TEEELELIRDNTVDFLGVNYYQPLRVMAPRFAKHPDSPLLPEHFYEPYVMPGRKINSHRGWEIYEQGIYDIAQNIKENYGNIEWMLTENGMGVEGEEKFRQDGMIQDDYRIDFVKGHLRELHRAIEDGANCKGYLIWTFIDCWSWLNSYKNRYGLVELDLETQERRLKKSGHWFKELSDNNGF</sequence>
<dbReference type="SUPFAM" id="SSF51445">
    <property type="entry name" value="(Trans)glycosidases"/>
    <property type="match status" value="1"/>
</dbReference>
<evidence type="ECO:0000256" key="1">
    <source>
        <dbReference type="RuleBase" id="RU003690"/>
    </source>
</evidence>
<comment type="caution">
    <text evidence="2">The sequence shown here is derived from an EMBL/GenBank/DDBJ whole genome shotgun (WGS) entry which is preliminary data.</text>
</comment>
<dbReference type="GO" id="GO:0016052">
    <property type="term" value="P:carbohydrate catabolic process"/>
    <property type="evidence" value="ECO:0007669"/>
    <property type="project" value="TreeGrafter"/>
</dbReference>
<gene>
    <name evidence="2" type="ORF">DCM90_09745</name>
</gene>
<name>A0A2V1MYK9_9LACO</name>
<dbReference type="Pfam" id="PF00232">
    <property type="entry name" value="Glyco_hydro_1"/>
    <property type="match status" value="1"/>
</dbReference>
<reference evidence="2 3" key="1">
    <citation type="journal article" date="2018" name="Int. J. Syst. Evol. Microbiol.">
        <title>Lactobacillus bambusae sp. nov., isolated from a traditional fermented Ma-bamboo shoots of Taiwan.</title>
        <authorList>
            <person name="Wang L.-T."/>
        </authorList>
    </citation>
    <scope>NUCLEOTIDE SEQUENCE [LARGE SCALE GENOMIC DNA]</scope>
    <source>
        <strain evidence="2 3">BS-W1</strain>
    </source>
</reference>
<feature type="non-terminal residue" evidence="2">
    <location>
        <position position="1"/>
    </location>
</feature>
<dbReference type="PRINTS" id="PR00131">
    <property type="entry name" value="GLHYDRLASE1"/>
</dbReference>
<dbReference type="Gene3D" id="3.20.20.80">
    <property type="entry name" value="Glycosidases"/>
    <property type="match status" value="1"/>
</dbReference>
<dbReference type="InterPro" id="IPR001360">
    <property type="entry name" value="Glyco_hydro_1"/>
</dbReference>
<organism evidence="2 3">
    <name type="scientific">Levilactobacillus bambusae</name>
    <dbReference type="NCBI Taxonomy" id="2024736"/>
    <lineage>
        <taxon>Bacteria</taxon>
        <taxon>Bacillati</taxon>
        <taxon>Bacillota</taxon>
        <taxon>Bacilli</taxon>
        <taxon>Lactobacillales</taxon>
        <taxon>Lactobacillaceae</taxon>
        <taxon>Levilactobacillus</taxon>
    </lineage>
</organism>
<evidence type="ECO:0000313" key="3">
    <source>
        <dbReference type="Proteomes" id="UP000245080"/>
    </source>
</evidence>
<dbReference type="AlphaFoldDB" id="A0A2V1MYK9"/>
<dbReference type="PANTHER" id="PTHR10353">
    <property type="entry name" value="GLYCOSYL HYDROLASE"/>
    <property type="match status" value="1"/>
</dbReference>
<keyword evidence="3" id="KW-1185">Reference proteome</keyword>
<dbReference type="GO" id="GO:0008422">
    <property type="term" value="F:beta-glucosidase activity"/>
    <property type="evidence" value="ECO:0007669"/>
    <property type="project" value="TreeGrafter"/>
</dbReference>
<proteinExistence type="inferred from homology"/>
<accession>A0A2V1MYK9</accession>
<dbReference type="GO" id="GO:0005829">
    <property type="term" value="C:cytosol"/>
    <property type="evidence" value="ECO:0007669"/>
    <property type="project" value="TreeGrafter"/>
</dbReference>
<dbReference type="InterPro" id="IPR017853">
    <property type="entry name" value="GH"/>
</dbReference>
<evidence type="ECO:0000313" key="2">
    <source>
        <dbReference type="EMBL" id="PWF99264.1"/>
    </source>
</evidence>
<dbReference type="EMBL" id="QCXQ01000027">
    <property type="protein sequence ID" value="PWF99264.1"/>
    <property type="molecule type" value="Genomic_DNA"/>
</dbReference>
<dbReference type="Proteomes" id="UP000245080">
    <property type="component" value="Unassembled WGS sequence"/>
</dbReference>
<comment type="similarity">
    <text evidence="1">Belongs to the glycosyl hydrolase 1 family.</text>
</comment>
<protein>
    <submittedName>
        <fullName evidence="2">6-phospho-beta-glucosidase</fullName>
    </submittedName>
</protein>